<comment type="caution">
    <text evidence="3">The sequence shown here is derived from an EMBL/GenBank/DDBJ whole genome shotgun (WGS) entry which is preliminary data.</text>
</comment>
<dbReference type="Proteomes" id="UP001055712">
    <property type="component" value="Unassembled WGS sequence"/>
</dbReference>
<reference evidence="3" key="2">
    <citation type="submission" date="2020-11" db="EMBL/GenBank/DDBJ databases">
        <authorList>
            <person name="Cecchin M."/>
            <person name="Marcolungo L."/>
            <person name="Rossato M."/>
            <person name="Girolomoni L."/>
            <person name="Cosentino E."/>
            <person name="Cuine S."/>
            <person name="Li-Beisson Y."/>
            <person name="Delledonne M."/>
            <person name="Ballottari M."/>
        </authorList>
    </citation>
    <scope>NUCLEOTIDE SEQUENCE</scope>
    <source>
        <strain evidence="3">211/11P</strain>
        <tissue evidence="3">Whole cell</tissue>
    </source>
</reference>
<accession>A0A9D4YUA8</accession>
<dbReference type="EMBL" id="SIDB01000010">
    <property type="protein sequence ID" value="KAI3426977.1"/>
    <property type="molecule type" value="Genomic_DNA"/>
</dbReference>
<protein>
    <submittedName>
        <fullName evidence="3">Uncharacterized protein</fullName>
    </submittedName>
</protein>
<keyword evidence="1" id="KW-0175">Coiled coil</keyword>
<evidence type="ECO:0000313" key="3">
    <source>
        <dbReference type="EMBL" id="KAI3426977.1"/>
    </source>
</evidence>
<feature type="region of interest" description="Disordered" evidence="2">
    <location>
        <begin position="546"/>
        <end position="565"/>
    </location>
</feature>
<evidence type="ECO:0000256" key="2">
    <source>
        <dbReference type="SAM" id="MobiDB-lite"/>
    </source>
</evidence>
<feature type="compositionally biased region" description="Low complexity" evidence="2">
    <location>
        <begin position="517"/>
        <end position="529"/>
    </location>
</feature>
<feature type="coiled-coil region" evidence="1">
    <location>
        <begin position="178"/>
        <end position="261"/>
    </location>
</feature>
<evidence type="ECO:0000313" key="4">
    <source>
        <dbReference type="Proteomes" id="UP001055712"/>
    </source>
</evidence>
<organism evidence="3 4">
    <name type="scientific">Chlorella vulgaris</name>
    <name type="common">Green alga</name>
    <dbReference type="NCBI Taxonomy" id="3077"/>
    <lineage>
        <taxon>Eukaryota</taxon>
        <taxon>Viridiplantae</taxon>
        <taxon>Chlorophyta</taxon>
        <taxon>core chlorophytes</taxon>
        <taxon>Trebouxiophyceae</taxon>
        <taxon>Chlorellales</taxon>
        <taxon>Chlorellaceae</taxon>
        <taxon>Chlorella clade</taxon>
        <taxon>Chlorella</taxon>
    </lineage>
</organism>
<keyword evidence="4" id="KW-1185">Reference proteome</keyword>
<sequence>MHFALAARPGTATATFHSKRNARCHGAQRATCAHGVGDSAESPPNSLHSALERAVLPLLAAGVVAASYAEAVAAEAVTATPQQQVGEVTDVFEPFVPLAIGAATTTTTIAVVSVARTLQGKEEQRKRLLKLRTEVTALQELQKEELALLGAQLKGSVEEFQHGFDNLQTGAEHQSHDMSTLQHQLSTAQQEVSALAAEAAAEAAERRRAEAAAGKQEAEVQRLQRAQRDLQDKAADLEARLADARWEAEQANAALADSQSRILDVEEGWRAAVDGSPAGGHGRRDADGSRLQGEVQQAEELVQALAQEVERAQRAAAAARDELASVQQRNRGLEHQWVAASGEANQLRGEKQGLQAALTQVQREARVLAGQLEEARGLVGQLEEAQQAAAAANGMLDSLRSRTAMLEKAWAGSMKDSHAAAQLRKQQQKLETALGRAQQEASALSTQLGAALKDAATAKALLSMSSGRNALVEKAWQAAQEDAASLRAQQRSMQAALSSAQREARTLAAELEMARAQQQQEQQGGWQSDQPDHDVSALRSRVSLVEKARTRAEEDARAEAERRREIERQLHSAQQQAARLEAELERAQAGFEVLETRQYARV</sequence>
<gene>
    <name evidence="3" type="ORF">D9Q98_006921</name>
</gene>
<feature type="region of interest" description="Disordered" evidence="2">
    <location>
        <begin position="272"/>
        <end position="295"/>
    </location>
</feature>
<dbReference type="AlphaFoldDB" id="A0A9D4YUA8"/>
<proteinExistence type="predicted"/>
<name>A0A9D4YUA8_CHLVU</name>
<dbReference type="OrthoDB" id="520325at2759"/>
<reference evidence="3" key="1">
    <citation type="journal article" date="2019" name="Plant J.">
        <title>Chlorella vulgaris genome assembly and annotation reveals the molecular basis for metabolic acclimation to high light conditions.</title>
        <authorList>
            <person name="Cecchin M."/>
            <person name="Marcolungo L."/>
            <person name="Rossato M."/>
            <person name="Girolomoni L."/>
            <person name="Cosentino E."/>
            <person name="Cuine S."/>
            <person name="Li-Beisson Y."/>
            <person name="Delledonne M."/>
            <person name="Ballottari M."/>
        </authorList>
    </citation>
    <scope>NUCLEOTIDE SEQUENCE</scope>
    <source>
        <strain evidence="3">211/11P</strain>
    </source>
</reference>
<evidence type="ECO:0000256" key="1">
    <source>
        <dbReference type="SAM" id="Coils"/>
    </source>
</evidence>
<feature type="region of interest" description="Disordered" evidence="2">
    <location>
        <begin position="513"/>
        <end position="535"/>
    </location>
</feature>